<evidence type="ECO:0000313" key="3">
    <source>
        <dbReference type="Proteomes" id="UP000284842"/>
    </source>
</evidence>
<dbReference type="EMBL" id="NHTK01005589">
    <property type="protein sequence ID" value="PPQ76287.1"/>
    <property type="molecule type" value="Genomic_DNA"/>
</dbReference>
<feature type="compositionally biased region" description="Basic and acidic residues" evidence="1">
    <location>
        <begin position="279"/>
        <end position="291"/>
    </location>
</feature>
<gene>
    <name evidence="2" type="ORF">CVT24_009143</name>
</gene>
<accession>A0A409WCN8</accession>
<reference evidence="2 3" key="1">
    <citation type="journal article" date="2018" name="Evol. Lett.">
        <title>Horizontal gene cluster transfer increased hallucinogenic mushroom diversity.</title>
        <authorList>
            <person name="Reynolds H.T."/>
            <person name="Vijayakumar V."/>
            <person name="Gluck-Thaler E."/>
            <person name="Korotkin H.B."/>
            <person name="Matheny P.B."/>
            <person name="Slot J.C."/>
        </authorList>
    </citation>
    <scope>NUCLEOTIDE SEQUENCE [LARGE SCALE GENOMIC DNA]</scope>
    <source>
        <strain evidence="2 3">2629</strain>
    </source>
</reference>
<keyword evidence="3" id="KW-1185">Reference proteome</keyword>
<evidence type="ECO:0000256" key="1">
    <source>
        <dbReference type="SAM" id="MobiDB-lite"/>
    </source>
</evidence>
<feature type="region of interest" description="Disordered" evidence="1">
    <location>
        <begin position="212"/>
        <end position="296"/>
    </location>
</feature>
<dbReference type="InParanoid" id="A0A409WCN8"/>
<dbReference type="OrthoDB" id="3129353at2759"/>
<comment type="caution">
    <text evidence="2">The sequence shown here is derived from an EMBL/GenBank/DDBJ whole genome shotgun (WGS) entry which is preliminary data.</text>
</comment>
<dbReference type="Proteomes" id="UP000284842">
    <property type="component" value="Unassembled WGS sequence"/>
</dbReference>
<evidence type="ECO:0000313" key="2">
    <source>
        <dbReference type="EMBL" id="PPQ76287.1"/>
    </source>
</evidence>
<protein>
    <submittedName>
        <fullName evidence="2">Uncharacterized protein</fullName>
    </submittedName>
</protein>
<feature type="compositionally biased region" description="Acidic residues" evidence="1">
    <location>
        <begin position="263"/>
        <end position="278"/>
    </location>
</feature>
<sequence length="452" mass="52374">MEPMYMFPSEEEFQAVNPVLQSAPPHAYFDGNVEVNAPPEAWYIDYTDAVQRPAMQMYDNFDMGNGEQLNYAQDQLYQWHANDHNNVAANAYGQSYVPMDVNVDVNYNYNYNVHDQVQYENQWLNVNANEHYLQDQQLVNVNYAQPFAGHTQEQLPDVEYNYNHHVPYDNQWFNVNVNEQLHAPIDDNVNYNNQVQYEDQWTYFNANEYHDQDGFHTESNGYGMSTTPDEEDAVSTTGSAKESESPRTHRYILRSKGPAPPADDSDDESDYSSDDEERDSFKPDQEPDVENKSSGNAYIRCEWPRTDGKPCHKMIWVHLPPKGTKRVDAKDRQPSNNVYKHLLECEYHEDVKWELWKLPCKFGPECQGSSATMKCDGIGRHVTSTVSHLNRWIKYEKDVERDGKGVPTGKIRFTKVPLDMDEVDADDKELLEKHNAARDVLYNPVRKVAVEL</sequence>
<proteinExistence type="predicted"/>
<name>A0A409WCN8_9AGAR</name>
<dbReference type="AlphaFoldDB" id="A0A409WCN8"/>
<feature type="compositionally biased region" description="Polar residues" evidence="1">
    <location>
        <begin position="217"/>
        <end position="227"/>
    </location>
</feature>
<organism evidence="2 3">
    <name type="scientific">Panaeolus cyanescens</name>
    <dbReference type="NCBI Taxonomy" id="181874"/>
    <lineage>
        <taxon>Eukaryota</taxon>
        <taxon>Fungi</taxon>
        <taxon>Dikarya</taxon>
        <taxon>Basidiomycota</taxon>
        <taxon>Agaricomycotina</taxon>
        <taxon>Agaricomycetes</taxon>
        <taxon>Agaricomycetidae</taxon>
        <taxon>Agaricales</taxon>
        <taxon>Agaricineae</taxon>
        <taxon>Galeropsidaceae</taxon>
        <taxon>Panaeolus</taxon>
    </lineage>
</organism>